<accession>A0A9P5XTQ8</accession>
<protein>
    <submittedName>
        <fullName evidence="2">Uncharacterized protein</fullName>
    </submittedName>
</protein>
<feature type="region of interest" description="Disordered" evidence="1">
    <location>
        <begin position="295"/>
        <end position="375"/>
    </location>
</feature>
<proteinExistence type="predicted"/>
<dbReference type="EMBL" id="MU150832">
    <property type="protein sequence ID" value="KAF9455266.1"/>
    <property type="molecule type" value="Genomic_DNA"/>
</dbReference>
<evidence type="ECO:0000256" key="1">
    <source>
        <dbReference type="SAM" id="MobiDB-lite"/>
    </source>
</evidence>
<keyword evidence="3" id="KW-1185">Reference proteome</keyword>
<sequence>MSSSFGNTAATAFRRALSPSTFASLHLSNVDPTLSQEADVREEQLSQNAAAQAAARTMLIFGADTLEQLLTVIPGEYQQCLIEPLKDVRATAQRLVSVRDTVQKWRHHKAAGTFPTQFVGKPVEIQFSKDFVESAEADAAKKKLLDAHRKYVQEVFDDALSAKEIELTTLEKSLEPKDLFDRLKLPVMELWPSIHRKRLRPRIRKGEELGEIIVDGVEEDPSAETSYMGLMNDLSTIGLRVVMLVEASHFAVTRKKDAKKNLKDAMDVDEGDESLRKKDLANAVKLAVDAAMKKKAFQPPPKNLKFKKGAAKGKPSSPPARKGKSSAGKQKEPQPRQAAKLQAMKKNGRGLKGKKSSQASATSGGPKKGKGKGRA</sequence>
<evidence type="ECO:0000313" key="2">
    <source>
        <dbReference type="EMBL" id="KAF9455266.1"/>
    </source>
</evidence>
<evidence type="ECO:0000313" key="3">
    <source>
        <dbReference type="Proteomes" id="UP000807353"/>
    </source>
</evidence>
<dbReference type="Proteomes" id="UP000807353">
    <property type="component" value="Unassembled WGS sequence"/>
</dbReference>
<dbReference type="AlphaFoldDB" id="A0A9P5XTQ8"/>
<name>A0A9P5XTQ8_9AGAR</name>
<dbReference type="OrthoDB" id="3039717at2759"/>
<feature type="compositionally biased region" description="Basic residues" evidence="1">
    <location>
        <begin position="346"/>
        <end position="355"/>
    </location>
</feature>
<gene>
    <name evidence="2" type="ORF">BDZ94DRAFT_1242373</name>
</gene>
<comment type="caution">
    <text evidence="2">The sequence shown here is derived from an EMBL/GenBank/DDBJ whole genome shotgun (WGS) entry which is preliminary data.</text>
</comment>
<reference evidence="2" key="1">
    <citation type="submission" date="2020-11" db="EMBL/GenBank/DDBJ databases">
        <authorList>
            <consortium name="DOE Joint Genome Institute"/>
            <person name="Ahrendt S."/>
            <person name="Riley R."/>
            <person name="Andreopoulos W."/>
            <person name="Labutti K."/>
            <person name="Pangilinan J."/>
            <person name="Ruiz-Duenas F.J."/>
            <person name="Barrasa J.M."/>
            <person name="Sanchez-Garcia M."/>
            <person name="Camarero S."/>
            <person name="Miyauchi S."/>
            <person name="Serrano A."/>
            <person name="Linde D."/>
            <person name="Babiker R."/>
            <person name="Drula E."/>
            <person name="Ayuso-Fernandez I."/>
            <person name="Pacheco R."/>
            <person name="Padilla G."/>
            <person name="Ferreira P."/>
            <person name="Barriuso J."/>
            <person name="Kellner H."/>
            <person name="Castanera R."/>
            <person name="Alfaro M."/>
            <person name="Ramirez L."/>
            <person name="Pisabarro A.G."/>
            <person name="Kuo A."/>
            <person name="Tritt A."/>
            <person name="Lipzen A."/>
            <person name="He G."/>
            <person name="Yan M."/>
            <person name="Ng V."/>
            <person name="Cullen D."/>
            <person name="Martin F."/>
            <person name="Rosso M.-N."/>
            <person name="Henrissat B."/>
            <person name="Hibbett D."/>
            <person name="Martinez A.T."/>
            <person name="Grigoriev I.V."/>
        </authorList>
    </citation>
    <scope>NUCLEOTIDE SEQUENCE</scope>
    <source>
        <strain evidence="2">CBS 247.69</strain>
    </source>
</reference>
<organism evidence="2 3">
    <name type="scientific">Collybia nuda</name>
    <dbReference type="NCBI Taxonomy" id="64659"/>
    <lineage>
        <taxon>Eukaryota</taxon>
        <taxon>Fungi</taxon>
        <taxon>Dikarya</taxon>
        <taxon>Basidiomycota</taxon>
        <taxon>Agaricomycotina</taxon>
        <taxon>Agaricomycetes</taxon>
        <taxon>Agaricomycetidae</taxon>
        <taxon>Agaricales</taxon>
        <taxon>Tricholomatineae</taxon>
        <taxon>Clitocybaceae</taxon>
        <taxon>Collybia</taxon>
    </lineage>
</organism>